<dbReference type="AlphaFoldDB" id="A0A9N9P3B6"/>
<evidence type="ECO:0000313" key="2">
    <source>
        <dbReference type="Proteomes" id="UP000789405"/>
    </source>
</evidence>
<reference evidence="1" key="1">
    <citation type="submission" date="2021-06" db="EMBL/GenBank/DDBJ databases">
        <authorList>
            <person name="Kallberg Y."/>
            <person name="Tangrot J."/>
            <person name="Rosling A."/>
        </authorList>
    </citation>
    <scope>NUCLEOTIDE SEQUENCE</scope>
    <source>
        <strain evidence="1">MA453B</strain>
    </source>
</reference>
<evidence type="ECO:0000313" key="1">
    <source>
        <dbReference type="EMBL" id="CAG8784328.1"/>
    </source>
</evidence>
<organism evidence="1 2">
    <name type="scientific">Dentiscutata erythropus</name>
    <dbReference type="NCBI Taxonomy" id="1348616"/>
    <lineage>
        <taxon>Eukaryota</taxon>
        <taxon>Fungi</taxon>
        <taxon>Fungi incertae sedis</taxon>
        <taxon>Mucoromycota</taxon>
        <taxon>Glomeromycotina</taxon>
        <taxon>Glomeromycetes</taxon>
        <taxon>Diversisporales</taxon>
        <taxon>Gigasporaceae</taxon>
        <taxon>Dentiscutata</taxon>
    </lineage>
</organism>
<dbReference type="EMBL" id="CAJVPY010023028">
    <property type="protein sequence ID" value="CAG8784328.1"/>
    <property type="molecule type" value="Genomic_DNA"/>
</dbReference>
<gene>
    <name evidence="1" type="ORF">DERYTH_LOCUS20079</name>
</gene>
<protein>
    <submittedName>
        <fullName evidence="1">7253_t:CDS:1</fullName>
    </submittedName>
</protein>
<sequence>WTLEIALQSIRANIHVQHMRKKRGCGMSQLLGVVSITEYLRIIGDTLLELLCKDVKKRKRKTSKPLKDFQIAANNDIEIRKFAEYISSYKINNEMNDFWMCPNERQPKRFGKKLQNAGSATES</sequence>
<feature type="non-terminal residue" evidence="1">
    <location>
        <position position="123"/>
    </location>
</feature>
<comment type="caution">
    <text evidence="1">The sequence shown here is derived from an EMBL/GenBank/DDBJ whole genome shotgun (WGS) entry which is preliminary data.</text>
</comment>
<accession>A0A9N9P3B6</accession>
<keyword evidence="2" id="KW-1185">Reference proteome</keyword>
<proteinExistence type="predicted"/>
<name>A0A9N9P3B6_9GLOM</name>
<feature type="non-terminal residue" evidence="1">
    <location>
        <position position="1"/>
    </location>
</feature>
<dbReference type="Proteomes" id="UP000789405">
    <property type="component" value="Unassembled WGS sequence"/>
</dbReference>